<comment type="caution">
    <text evidence="3">The sequence shown here is derived from an EMBL/GenBank/DDBJ whole genome shotgun (WGS) entry which is preliminary data.</text>
</comment>
<dbReference type="Proteomes" id="UP000663880">
    <property type="component" value="Unassembled WGS sequence"/>
</dbReference>
<dbReference type="InterPro" id="IPR036508">
    <property type="entry name" value="Chitin-bd_dom_sf"/>
</dbReference>
<dbReference type="OrthoDB" id="7347018at2759"/>
<proteinExistence type="predicted"/>
<keyword evidence="1" id="KW-0732">Signal</keyword>
<sequence>MEKLLFGIFVITVFPAIQCRGRNHISSRLECGPYGFVCDGITRVRICEEGNVLGPSFRCPSNTVCNEESTDVCESTLNYIDPVITRNIRCYRNERLADTSVPGCKGYIMCIPNKNRFQGLKFQCSGQTIFNGFTRACTSPEKYKCPLTNSTKQNKFYSEPLGNRKPINAYDQLHKPIECENYKFAVTSEDSPSRVTYFCPQRPPRGENKIRCTVFSNSFCLALERDDEDQFLQGAGSAFRRPRINN</sequence>
<dbReference type="AlphaFoldDB" id="A0A821SHH3"/>
<dbReference type="SUPFAM" id="SSF57625">
    <property type="entry name" value="Invertebrate chitin-binding proteins"/>
    <property type="match status" value="1"/>
</dbReference>
<dbReference type="InterPro" id="IPR002557">
    <property type="entry name" value="Chitin-bd_dom"/>
</dbReference>
<evidence type="ECO:0000313" key="4">
    <source>
        <dbReference type="Proteomes" id="UP000663880"/>
    </source>
</evidence>
<name>A0A821SHH3_9NEOP</name>
<dbReference type="GO" id="GO:0008061">
    <property type="term" value="F:chitin binding"/>
    <property type="evidence" value="ECO:0007669"/>
    <property type="project" value="InterPro"/>
</dbReference>
<evidence type="ECO:0000259" key="2">
    <source>
        <dbReference type="PROSITE" id="PS50940"/>
    </source>
</evidence>
<accession>A0A821SHH3</accession>
<reference evidence="3" key="1">
    <citation type="submission" date="2021-02" db="EMBL/GenBank/DDBJ databases">
        <authorList>
            <person name="Steward A R."/>
        </authorList>
    </citation>
    <scope>NUCLEOTIDE SEQUENCE</scope>
</reference>
<keyword evidence="4" id="KW-1185">Reference proteome</keyword>
<protein>
    <recommendedName>
        <fullName evidence="2">Chitin-binding type-2 domain-containing protein</fullName>
    </recommendedName>
</protein>
<dbReference type="GO" id="GO:0005576">
    <property type="term" value="C:extracellular region"/>
    <property type="evidence" value="ECO:0007669"/>
    <property type="project" value="InterPro"/>
</dbReference>
<organism evidence="3 4">
    <name type="scientific">Pieris macdunnoughi</name>
    <dbReference type="NCBI Taxonomy" id="345717"/>
    <lineage>
        <taxon>Eukaryota</taxon>
        <taxon>Metazoa</taxon>
        <taxon>Ecdysozoa</taxon>
        <taxon>Arthropoda</taxon>
        <taxon>Hexapoda</taxon>
        <taxon>Insecta</taxon>
        <taxon>Pterygota</taxon>
        <taxon>Neoptera</taxon>
        <taxon>Endopterygota</taxon>
        <taxon>Lepidoptera</taxon>
        <taxon>Glossata</taxon>
        <taxon>Ditrysia</taxon>
        <taxon>Papilionoidea</taxon>
        <taxon>Pieridae</taxon>
        <taxon>Pierinae</taxon>
        <taxon>Pieris</taxon>
    </lineage>
</organism>
<gene>
    <name evidence="3" type="ORF">PMACD_LOCUS7392</name>
</gene>
<evidence type="ECO:0000313" key="3">
    <source>
        <dbReference type="EMBL" id="CAF4854859.1"/>
    </source>
</evidence>
<evidence type="ECO:0000256" key="1">
    <source>
        <dbReference type="SAM" id="SignalP"/>
    </source>
</evidence>
<dbReference type="PROSITE" id="PS50940">
    <property type="entry name" value="CHIT_BIND_II"/>
    <property type="match status" value="1"/>
</dbReference>
<feature type="chain" id="PRO_5032456998" description="Chitin-binding type-2 domain-containing protein" evidence="1">
    <location>
        <begin position="22"/>
        <end position="246"/>
    </location>
</feature>
<dbReference type="EMBL" id="CAJOBZ010000017">
    <property type="protein sequence ID" value="CAF4854859.1"/>
    <property type="molecule type" value="Genomic_DNA"/>
</dbReference>
<feature type="domain" description="Chitin-binding type-2" evidence="2">
    <location>
        <begin position="87"/>
        <end position="147"/>
    </location>
</feature>
<feature type="signal peptide" evidence="1">
    <location>
        <begin position="1"/>
        <end position="21"/>
    </location>
</feature>